<reference evidence="1 3" key="1">
    <citation type="journal article" date="2013" name="Curr. Biol.">
        <title>Shared signatures of parasitism and phylogenomics unite Cryptomycota and microsporidia.</title>
        <authorList>
            <person name="James T.Y."/>
            <person name="Pelin A."/>
            <person name="Bonen L."/>
            <person name="Ahrendt S."/>
            <person name="Sain D."/>
            <person name="Corradi N."/>
            <person name="Stajich J.E."/>
        </authorList>
    </citation>
    <scope>NUCLEOTIDE SEQUENCE [LARGE SCALE GENOMIC DNA]</scope>
    <source>
        <strain evidence="1">CSF55</strain>
        <strain evidence="1">CSF55</strain>
    </source>
</reference>
<dbReference type="EMBL" id="KE560700">
    <property type="protein sequence ID" value="EPZ35976.1"/>
    <property type="molecule type" value="Genomic_DNA"/>
</dbReference>
<dbReference type="HOGENOM" id="CLU_1327047_0_0_1"/>
<reference evidence="4" key="2">
    <citation type="journal article" date="2018" name="Nat. Microbiol.">
        <title>Leveraging single-cell genomics to expand the fungal tree of life.</title>
        <authorList>
            <person name="Ahrendt S.R."/>
            <person name="Quandt C.A."/>
            <person name="Ciobanu D."/>
            <person name="Clum A."/>
            <person name="Salamov A."/>
            <person name="Andreopoulos B."/>
            <person name="Cheng J.F."/>
            <person name="Woyke T."/>
            <person name="Pelin A."/>
            <person name="Henrissat B."/>
            <person name="Reynolds N.K."/>
            <person name="Benny G.L."/>
            <person name="Smith M.E."/>
            <person name="James T.Y."/>
            <person name="Grigoriev I.V."/>
        </authorList>
    </citation>
    <scope>NUCLEOTIDE SEQUENCE [LARGE SCALE GENOMIC DNA]</scope>
    <source>
        <strain evidence="4">CSF55</strain>
    </source>
</reference>
<gene>
    <name evidence="1" type="ORF">O9G_003891</name>
    <name evidence="2" type="ORF">ROZALSC1DRAFT_26491</name>
</gene>
<evidence type="ECO:0000313" key="3">
    <source>
        <dbReference type="Proteomes" id="UP000030755"/>
    </source>
</evidence>
<name>A0A075B486_ROZAC</name>
<dbReference type="AlphaFoldDB" id="A0A075B486"/>
<organism evidence="1 3">
    <name type="scientific">Rozella allomycis (strain CSF55)</name>
    <dbReference type="NCBI Taxonomy" id="988480"/>
    <lineage>
        <taxon>Eukaryota</taxon>
        <taxon>Fungi</taxon>
        <taxon>Fungi incertae sedis</taxon>
        <taxon>Cryptomycota</taxon>
        <taxon>Cryptomycota incertae sedis</taxon>
        <taxon>Rozella</taxon>
    </lineage>
</organism>
<keyword evidence="3" id="KW-1185">Reference proteome</keyword>
<sequence length="207" mass="24400">MDDLSDISREKNTDHYLTCQNLNNYTLKSDLYRRHQAVRKRVKDGKFHKTYHGKITVKSVPPIIQSELYTTIGPSLSTTNDFCTSNVVYQELQIFDEDSTTNPKKRFKQIMQKGKTWFTRIFKNDEPNTKENFGDRLPLSDITTDIVFMKDQRSKSKCTHSRIIVVKKNIANKENEEPSREKPDINQMKRMNLFEVVERMKRSSIQQ</sequence>
<reference evidence="2" key="3">
    <citation type="submission" date="2018-08" db="EMBL/GenBank/DDBJ databases">
        <title>Leveraging single-cell genomics to expand the Fungal Tree of Life.</title>
        <authorList>
            <consortium name="DOE Joint Genome Institute"/>
            <person name="Ahrendt S.R."/>
            <person name="Quandt C.A."/>
            <person name="Ciobanu D."/>
            <person name="Clum A."/>
            <person name="Salamov A."/>
            <person name="Andreopoulos B."/>
            <person name="Cheng J.-F."/>
            <person name="Woyke T."/>
            <person name="Pelin A."/>
            <person name="Henrissat B."/>
            <person name="Reynolds N."/>
            <person name="Benny G.L."/>
            <person name="Smith M.E."/>
            <person name="James T.Y."/>
            <person name="Grigoriev I.V."/>
        </authorList>
    </citation>
    <scope>NUCLEOTIDE SEQUENCE</scope>
    <source>
        <strain evidence="2">CSF55</strain>
    </source>
</reference>
<dbReference type="EMBL" id="ML004909">
    <property type="protein sequence ID" value="RKP22108.1"/>
    <property type="molecule type" value="Genomic_DNA"/>
</dbReference>
<protein>
    <submittedName>
        <fullName evidence="1">Uncharacterized protein</fullName>
    </submittedName>
</protein>
<dbReference type="Proteomes" id="UP000281549">
    <property type="component" value="Unassembled WGS sequence"/>
</dbReference>
<evidence type="ECO:0000313" key="2">
    <source>
        <dbReference type="EMBL" id="RKP22108.1"/>
    </source>
</evidence>
<evidence type="ECO:0000313" key="4">
    <source>
        <dbReference type="Proteomes" id="UP000281549"/>
    </source>
</evidence>
<accession>A0A075B486</accession>
<proteinExistence type="predicted"/>
<evidence type="ECO:0000313" key="1">
    <source>
        <dbReference type="EMBL" id="EPZ35976.1"/>
    </source>
</evidence>
<dbReference type="Proteomes" id="UP000030755">
    <property type="component" value="Unassembled WGS sequence"/>
</dbReference>